<proteinExistence type="inferred from homology"/>
<evidence type="ECO:0000256" key="9">
    <source>
        <dbReference type="ARBA" id="ARBA00049893"/>
    </source>
</evidence>
<accession>A0A4R9JXZ8</accession>
<gene>
    <name evidence="10" type="ORF">EHQ58_11900</name>
</gene>
<dbReference type="RefSeq" id="WP_135624104.1">
    <property type="nucleotide sequence ID" value="NZ_RQGD01000034.1"/>
</dbReference>
<evidence type="ECO:0000256" key="2">
    <source>
        <dbReference type="ARBA" id="ARBA00007353"/>
    </source>
</evidence>
<dbReference type="InterPro" id="IPR011324">
    <property type="entry name" value="Cytotoxic_necrot_fac-like_cat"/>
</dbReference>
<dbReference type="OrthoDB" id="4279at2"/>
<name>A0A4R9JXZ8_9LEPT</name>
<reference evidence="10" key="1">
    <citation type="journal article" date="2019" name="PLoS Negl. Trop. Dis.">
        <title>Revisiting the worldwide diversity of Leptospira species in the environment.</title>
        <authorList>
            <person name="Vincent A.T."/>
            <person name="Schiettekatte O."/>
            <person name="Bourhy P."/>
            <person name="Veyrier F.J."/>
            <person name="Picardeau M."/>
        </authorList>
    </citation>
    <scope>NUCLEOTIDE SEQUENCE [LARGE SCALE GENOMIC DNA]</scope>
    <source>
        <strain evidence="10">201702476</strain>
    </source>
</reference>
<evidence type="ECO:0000256" key="1">
    <source>
        <dbReference type="ARBA" id="ARBA00000553"/>
    </source>
</evidence>
<evidence type="ECO:0000256" key="4">
    <source>
        <dbReference type="ARBA" id="ARBA00022723"/>
    </source>
</evidence>
<comment type="similarity">
    <text evidence="2">Belongs to the purine nucleoside phosphorylase YfiH/LACC1 family.</text>
</comment>
<keyword evidence="5" id="KW-0378">Hydrolase</keyword>
<dbReference type="SUPFAM" id="SSF64438">
    <property type="entry name" value="CNF1/YfiH-like putative cysteine hydrolases"/>
    <property type="match status" value="1"/>
</dbReference>
<dbReference type="AlphaFoldDB" id="A0A4R9JXZ8"/>
<dbReference type="InterPro" id="IPR038371">
    <property type="entry name" value="Cu_polyphenol_OxRdtase_sf"/>
</dbReference>
<evidence type="ECO:0000313" key="11">
    <source>
        <dbReference type="Proteomes" id="UP000297693"/>
    </source>
</evidence>
<evidence type="ECO:0000256" key="7">
    <source>
        <dbReference type="ARBA" id="ARBA00047989"/>
    </source>
</evidence>
<keyword evidence="4" id="KW-0479">Metal-binding</keyword>
<dbReference type="PANTHER" id="PTHR30616">
    <property type="entry name" value="UNCHARACTERIZED PROTEIN YFIH"/>
    <property type="match status" value="1"/>
</dbReference>
<keyword evidence="6" id="KW-0862">Zinc</keyword>
<keyword evidence="11" id="KW-1185">Reference proteome</keyword>
<dbReference type="GO" id="GO:0017061">
    <property type="term" value="F:S-methyl-5-thioadenosine phosphorylase activity"/>
    <property type="evidence" value="ECO:0007669"/>
    <property type="project" value="UniProtKB-EC"/>
</dbReference>
<evidence type="ECO:0000313" key="10">
    <source>
        <dbReference type="EMBL" id="TGL58087.1"/>
    </source>
</evidence>
<comment type="caution">
    <text evidence="10">The sequence shown here is derived from an EMBL/GenBank/DDBJ whole genome shotgun (WGS) entry which is preliminary data.</text>
</comment>
<dbReference type="Pfam" id="PF02578">
    <property type="entry name" value="Cu-oxidase_4"/>
    <property type="match status" value="1"/>
</dbReference>
<evidence type="ECO:0000256" key="5">
    <source>
        <dbReference type="ARBA" id="ARBA00022801"/>
    </source>
</evidence>
<dbReference type="InterPro" id="IPR003730">
    <property type="entry name" value="Cu_polyphenol_OxRdtase"/>
</dbReference>
<comment type="catalytic activity">
    <reaction evidence="7">
        <text>adenosine + H2O + H(+) = inosine + NH4(+)</text>
        <dbReference type="Rhea" id="RHEA:24408"/>
        <dbReference type="ChEBI" id="CHEBI:15377"/>
        <dbReference type="ChEBI" id="CHEBI:15378"/>
        <dbReference type="ChEBI" id="CHEBI:16335"/>
        <dbReference type="ChEBI" id="CHEBI:17596"/>
        <dbReference type="ChEBI" id="CHEBI:28938"/>
        <dbReference type="EC" id="3.5.4.4"/>
    </reaction>
    <physiologicalReaction direction="left-to-right" evidence="7">
        <dbReference type="Rhea" id="RHEA:24409"/>
    </physiologicalReaction>
</comment>
<dbReference type="EMBL" id="RQGD01000034">
    <property type="protein sequence ID" value="TGL58087.1"/>
    <property type="molecule type" value="Genomic_DNA"/>
</dbReference>
<evidence type="ECO:0000256" key="3">
    <source>
        <dbReference type="ARBA" id="ARBA00022679"/>
    </source>
</evidence>
<comment type="catalytic activity">
    <reaction evidence="9">
        <text>S-methyl-5'-thioadenosine + phosphate = 5-(methylsulfanyl)-alpha-D-ribose 1-phosphate + adenine</text>
        <dbReference type="Rhea" id="RHEA:11852"/>
        <dbReference type="ChEBI" id="CHEBI:16708"/>
        <dbReference type="ChEBI" id="CHEBI:17509"/>
        <dbReference type="ChEBI" id="CHEBI:43474"/>
        <dbReference type="ChEBI" id="CHEBI:58533"/>
        <dbReference type="EC" id="2.4.2.28"/>
    </reaction>
    <physiologicalReaction direction="left-to-right" evidence="9">
        <dbReference type="Rhea" id="RHEA:11853"/>
    </physiologicalReaction>
</comment>
<protein>
    <submittedName>
        <fullName evidence="10">Laccase domain-containing protein</fullName>
    </submittedName>
</protein>
<comment type="catalytic activity">
    <reaction evidence="1">
        <text>inosine + phosphate = alpha-D-ribose 1-phosphate + hypoxanthine</text>
        <dbReference type="Rhea" id="RHEA:27646"/>
        <dbReference type="ChEBI" id="CHEBI:17368"/>
        <dbReference type="ChEBI" id="CHEBI:17596"/>
        <dbReference type="ChEBI" id="CHEBI:43474"/>
        <dbReference type="ChEBI" id="CHEBI:57720"/>
        <dbReference type="EC" id="2.4.2.1"/>
    </reaction>
    <physiologicalReaction direction="left-to-right" evidence="1">
        <dbReference type="Rhea" id="RHEA:27647"/>
    </physiologicalReaction>
</comment>
<sequence>MIEDSQVIEVPYGRIHTITLGKAAWTETFPGNSFPSDFESWSAATNIIVSKYTKIASDRIFSLNQVHNRDIGFVENGKISKWLPDPPSLLSKEGEELVQIDGSGDGLITFEANTALVIRTADCVPVFCYSKQKPMVALLHAGWRGALNGISEKCVHWLLGQGFMEEDLQVLIGPCISKKNYMVQWDVAQHFMSMPPGVVVEAPGLGYLLGVKEAILVKLRKEFNKLPLNPQSNDVFLSSRYFSHRSQDLGRNINIILWES</sequence>
<dbReference type="GO" id="GO:0016787">
    <property type="term" value="F:hydrolase activity"/>
    <property type="evidence" value="ECO:0007669"/>
    <property type="project" value="UniProtKB-KW"/>
</dbReference>
<organism evidence="10 11">
    <name type="scientific">Leptospira ognonensis</name>
    <dbReference type="NCBI Taxonomy" id="2484945"/>
    <lineage>
        <taxon>Bacteria</taxon>
        <taxon>Pseudomonadati</taxon>
        <taxon>Spirochaetota</taxon>
        <taxon>Spirochaetia</taxon>
        <taxon>Leptospirales</taxon>
        <taxon>Leptospiraceae</taxon>
        <taxon>Leptospira</taxon>
    </lineage>
</organism>
<dbReference type="GO" id="GO:0005507">
    <property type="term" value="F:copper ion binding"/>
    <property type="evidence" value="ECO:0007669"/>
    <property type="project" value="TreeGrafter"/>
</dbReference>
<evidence type="ECO:0000256" key="6">
    <source>
        <dbReference type="ARBA" id="ARBA00022833"/>
    </source>
</evidence>
<comment type="catalytic activity">
    <reaction evidence="8">
        <text>adenosine + phosphate = alpha-D-ribose 1-phosphate + adenine</text>
        <dbReference type="Rhea" id="RHEA:27642"/>
        <dbReference type="ChEBI" id="CHEBI:16335"/>
        <dbReference type="ChEBI" id="CHEBI:16708"/>
        <dbReference type="ChEBI" id="CHEBI:43474"/>
        <dbReference type="ChEBI" id="CHEBI:57720"/>
        <dbReference type="EC" id="2.4.2.1"/>
    </reaction>
    <physiologicalReaction direction="left-to-right" evidence="8">
        <dbReference type="Rhea" id="RHEA:27643"/>
    </physiologicalReaction>
</comment>
<dbReference type="CDD" id="cd16833">
    <property type="entry name" value="YfiH"/>
    <property type="match status" value="1"/>
</dbReference>
<dbReference type="PANTHER" id="PTHR30616:SF2">
    <property type="entry name" value="PURINE NUCLEOSIDE PHOSPHORYLASE LACC1"/>
    <property type="match status" value="1"/>
</dbReference>
<dbReference type="Gene3D" id="3.60.140.10">
    <property type="entry name" value="CNF1/YfiH-like putative cysteine hydrolases"/>
    <property type="match status" value="1"/>
</dbReference>
<keyword evidence="3" id="KW-0808">Transferase</keyword>
<evidence type="ECO:0000256" key="8">
    <source>
        <dbReference type="ARBA" id="ARBA00048968"/>
    </source>
</evidence>
<dbReference type="Proteomes" id="UP000297693">
    <property type="component" value="Unassembled WGS sequence"/>
</dbReference>